<dbReference type="Proteomes" id="UP000684084">
    <property type="component" value="Unassembled WGS sequence"/>
</dbReference>
<sequence>MAEGLMAFLEYCCLIFGLNHTRDHNPSRYRILTIERIWDHDLFKQGYLVRSTQQTPYDQHTKRFQSLYAVTKMKGIMKNVISIKVDSQFTDYKADGIVKFFNCPNQS</sequence>
<protein>
    <submittedName>
        <fullName evidence="1">Uncharacterized protein</fullName>
    </submittedName>
</protein>
<dbReference type="EMBL" id="CAGKOT010000033">
    <property type="protein sequence ID" value="CAB5374450.1"/>
    <property type="molecule type" value="Genomic_DNA"/>
</dbReference>
<organism evidence="1 2">
    <name type="scientific">Rhizophagus irregularis</name>
    <dbReference type="NCBI Taxonomy" id="588596"/>
    <lineage>
        <taxon>Eukaryota</taxon>
        <taxon>Fungi</taxon>
        <taxon>Fungi incertae sedis</taxon>
        <taxon>Mucoromycota</taxon>
        <taxon>Glomeromycotina</taxon>
        <taxon>Glomeromycetes</taxon>
        <taxon>Glomerales</taxon>
        <taxon>Glomeraceae</taxon>
        <taxon>Rhizophagus</taxon>
    </lineage>
</organism>
<reference evidence="1" key="1">
    <citation type="submission" date="2020-05" db="EMBL/GenBank/DDBJ databases">
        <authorList>
            <person name="Rincon C."/>
            <person name="Sanders R I."/>
            <person name="Robbins C."/>
            <person name="Chaturvedi A."/>
        </authorList>
    </citation>
    <scope>NUCLEOTIDE SEQUENCE</scope>
    <source>
        <strain evidence="1">CHB12</strain>
    </source>
</reference>
<dbReference type="AlphaFoldDB" id="A0A915ZFC0"/>
<comment type="caution">
    <text evidence="1">The sequence shown here is derived from an EMBL/GenBank/DDBJ whole genome shotgun (WGS) entry which is preliminary data.</text>
</comment>
<evidence type="ECO:0000313" key="2">
    <source>
        <dbReference type="Proteomes" id="UP000684084"/>
    </source>
</evidence>
<evidence type="ECO:0000313" key="1">
    <source>
        <dbReference type="EMBL" id="CAB5374450.1"/>
    </source>
</evidence>
<gene>
    <name evidence="1" type="ORF">CHRIB12_LOCUS14443</name>
</gene>
<name>A0A915ZFC0_9GLOM</name>
<dbReference type="OrthoDB" id="10301749at2759"/>
<accession>A0A915ZFC0</accession>
<proteinExistence type="predicted"/>